<keyword evidence="3" id="KW-1185">Reference proteome</keyword>
<evidence type="ECO:0000313" key="2">
    <source>
        <dbReference type="EMBL" id="GET02105.1"/>
    </source>
</evidence>
<reference evidence="1 3" key="1">
    <citation type="submission" date="2017-11" db="EMBL/GenBank/DDBJ databases">
        <title>The genome of Rhizophagus clarus HR1 reveals common genetic basis of auxotrophy among arbuscular mycorrhizal fungi.</title>
        <authorList>
            <person name="Kobayashi Y."/>
        </authorList>
    </citation>
    <scope>NUCLEOTIDE SEQUENCE [LARGE SCALE GENOMIC DNA]</scope>
    <source>
        <strain evidence="1 3">HR1</strain>
    </source>
</reference>
<gene>
    <name evidence="2" type="ORF">RCL2_002848500</name>
    <name evidence="1" type="ORF">RclHR1_01190004</name>
</gene>
<reference evidence="2" key="2">
    <citation type="submission" date="2019-10" db="EMBL/GenBank/DDBJ databases">
        <title>Conservation and host-specific expression of non-tandemly repeated heterogenous ribosome RNA gene in arbuscular mycorrhizal fungi.</title>
        <authorList>
            <person name="Maeda T."/>
            <person name="Kobayashi Y."/>
            <person name="Nakagawa T."/>
            <person name="Ezawa T."/>
            <person name="Yamaguchi K."/>
            <person name="Bino T."/>
            <person name="Nishimoto Y."/>
            <person name="Shigenobu S."/>
            <person name="Kawaguchi M."/>
        </authorList>
    </citation>
    <scope>NUCLEOTIDE SEQUENCE</scope>
    <source>
        <strain evidence="2">HR1</strain>
    </source>
</reference>
<dbReference type="Proteomes" id="UP000247702">
    <property type="component" value="Unassembled WGS sequence"/>
</dbReference>
<evidence type="ECO:0000313" key="3">
    <source>
        <dbReference type="Proteomes" id="UP000247702"/>
    </source>
</evidence>
<organism evidence="1 3">
    <name type="scientific">Rhizophagus clarus</name>
    <dbReference type="NCBI Taxonomy" id="94130"/>
    <lineage>
        <taxon>Eukaryota</taxon>
        <taxon>Fungi</taxon>
        <taxon>Fungi incertae sedis</taxon>
        <taxon>Mucoromycota</taxon>
        <taxon>Glomeromycotina</taxon>
        <taxon>Glomeromycetes</taxon>
        <taxon>Glomerales</taxon>
        <taxon>Glomeraceae</taxon>
        <taxon>Rhizophagus</taxon>
    </lineage>
</organism>
<protein>
    <submittedName>
        <fullName evidence="1">Uncharacterized protein</fullName>
    </submittedName>
</protein>
<name>A0A2Z6QXD8_9GLOM</name>
<sequence>MPLISRQRHLKHVVKCKLRKKKDETRLKEHHVLHTLIDQLSGVETKRAQHLLSKMRYPTGPQEGQILSHYLHYLQNKVLSFIEDSLYKPLKTDNSLKKTNEDLHRKVQEKFFQK</sequence>
<dbReference type="Proteomes" id="UP000615446">
    <property type="component" value="Unassembled WGS sequence"/>
</dbReference>
<comment type="caution">
    <text evidence="1">The sequence shown here is derived from an EMBL/GenBank/DDBJ whole genome shotgun (WGS) entry which is preliminary data.</text>
</comment>
<dbReference type="EMBL" id="BEXD01000213">
    <property type="protein sequence ID" value="GBB85328.1"/>
    <property type="molecule type" value="Genomic_DNA"/>
</dbReference>
<evidence type="ECO:0000313" key="1">
    <source>
        <dbReference type="EMBL" id="GBB85328.1"/>
    </source>
</evidence>
<accession>A0A2Z6QXD8</accession>
<dbReference type="EMBL" id="BLAL01000304">
    <property type="protein sequence ID" value="GET02105.1"/>
    <property type="molecule type" value="Genomic_DNA"/>
</dbReference>
<dbReference type="AlphaFoldDB" id="A0A2Z6QXD8"/>
<proteinExistence type="predicted"/>
<dbReference type="OrthoDB" id="2368423at2759"/>